<feature type="transmembrane region" description="Helical" evidence="7">
    <location>
        <begin position="282"/>
        <end position="299"/>
    </location>
</feature>
<evidence type="ECO:0000256" key="6">
    <source>
        <dbReference type="SAM" id="MobiDB-lite"/>
    </source>
</evidence>
<dbReference type="AlphaFoldDB" id="A0A1G4YM98"/>
<dbReference type="RefSeq" id="WP_092805905.1">
    <property type="nucleotide sequence ID" value="NZ_FMUH01000005.1"/>
</dbReference>
<evidence type="ECO:0000256" key="2">
    <source>
        <dbReference type="ARBA" id="ARBA00022448"/>
    </source>
</evidence>
<sequence length="484" mass="50486">MLVLLGFGMVAVFMALILTKRMSPVVALVLVPVTFAVVAGAGMDLGDAVKEQVSGFATTAALLFFAIIFFGLMIDVGLFDPLIRGILKICGDDPVRVVIGTALLAGVVSLDGDGSTTFIITVSAMLPIYLRLGMSPVTLTVAANLANGVFNILPWGGPTIRAATALDVSPTELFNPMVPSMVAGFAMVLVLSVFMGLAERRRLAKKGISLTEVREQELAGVGAFVTGGPGGGRRPVARPTGGAGDGTDAEAPDAGARDAGGRDAEPVIAGLDPSRPTLRPKLLWFNAALTVALLVLLGLDLVPLFFVFMVFAAVALLVNFPSPAEQSERIKEHSSSIVAVVSMVFAAAVLVAVLSATGMDTAMASWIVDVVPTSWGPYFATITAVLSMPLTFFLTNDAFYFGVLPILSEAASNYGITPVEMARASIIGQPVHMTSPLVPAMLLLISLAKVDLADHHKKVIWRAALCSMAMLAAALLLGVVPFHA</sequence>
<feature type="transmembrane region" description="Helical" evidence="7">
    <location>
        <begin position="177"/>
        <end position="198"/>
    </location>
</feature>
<dbReference type="Pfam" id="PF03600">
    <property type="entry name" value="CitMHS"/>
    <property type="match status" value="1"/>
</dbReference>
<feature type="transmembrane region" description="Helical" evidence="7">
    <location>
        <begin position="305"/>
        <end position="324"/>
    </location>
</feature>
<protein>
    <submittedName>
        <fullName evidence="9">Citrate-Mg2+:H+ or citrate-Ca2+:H+ symporter, CitMHS family</fullName>
    </submittedName>
</protein>
<evidence type="ECO:0000256" key="3">
    <source>
        <dbReference type="ARBA" id="ARBA00022692"/>
    </source>
</evidence>
<organism evidence="9 10">
    <name type="scientific">Klenkia marina</name>
    <dbReference type="NCBI Taxonomy" id="1960309"/>
    <lineage>
        <taxon>Bacteria</taxon>
        <taxon>Bacillati</taxon>
        <taxon>Actinomycetota</taxon>
        <taxon>Actinomycetes</taxon>
        <taxon>Geodermatophilales</taxon>
        <taxon>Geodermatophilaceae</taxon>
        <taxon>Klenkia</taxon>
    </lineage>
</organism>
<comment type="subcellular location">
    <subcellularLocation>
        <location evidence="1">Membrane</location>
        <topology evidence="1">Multi-pass membrane protein</topology>
    </subcellularLocation>
</comment>
<keyword evidence="5 7" id="KW-0472">Membrane</keyword>
<feature type="transmembrane region" description="Helical" evidence="7">
    <location>
        <begin position="375"/>
        <end position="394"/>
    </location>
</feature>
<keyword evidence="4 7" id="KW-1133">Transmembrane helix</keyword>
<evidence type="ECO:0000256" key="1">
    <source>
        <dbReference type="ARBA" id="ARBA00004141"/>
    </source>
</evidence>
<evidence type="ECO:0000256" key="4">
    <source>
        <dbReference type="ARBA" id="ARBA00022989"/>
    </source>
</evidence>
<feature type="compositionally biased region" description="Basic and acidic residues" evidence="6">
    <location>
        <begin position="255"/>
        <end position="265"/>
    </location>
</feature>
<dbReference type="GO" id="GO:0055085">
    <property type="term" value="P:transmembrane transport"/>
    <property type="evidence" value="ECO:0007669"/>
    <property type="project" value="InterPro"/>
</dbReference>
<dbReference type="InterPro" id="IPR004680">
    <property type="entry name" value="Cit_transptr-like_dom"/>
</dbReference>
<feature type="transmembrane region" description="Helical" evidence="7">
    <location>
        <begin position="336"/>
        <end position="355"/>
    </location>
</feature>
<feature type="transmembrane region" description="Helical" evidence="7">
    <location>
        <begin position="137"/>
        <end position="157"/>
    </location>
</feature>
<dbReference type="Proteomes" id="UP000198981">
    <property type="component" value="Unassembled WGS sequence"/>
</dbReference>
<keyword evidence="2" id="KW-0813">Transport</keyword>
<feature type="transmembrane region" description="Helical" evidence="7">
    <location>
        <begin position="55"/>
        <end position="74"/>
    </location>
</feature>
<dbReference type="GO" id="GO:0016020">
    <property type="term" value="C:membrane"/>
    <property type="evidence" value="ECO:0007669"/>
    <property type="project" value="UniProtKB-SubCell"/>
</dbReference>
<feature type="transmembrane region" description="Helical" evidence="7">
    <location>
        <begin position="25"/>
        <end position="43"/>
    </location>
</feature>
<feature type="region of interest" description="Disordered" evidence="6">
    <location>
        <begin position="226"/>
        <end position="266"/>
    </location>
</feature>
<evidence type="ECO:0000259" key="8">
    <source>
        <dbReference type="Pfam" id="PF03600"/>
    </source>
</evidence>
<keyword evidence="3 7" id="KW-0812">Transmembrane</keyword>
<dbReference type="STRING" id="1960309.SAMN03159343_3109"/>
<gene>
    <name evidence="9" type="ORF">SAMN03159343_3109</name>
</gene>
<feature type="domain" description="Citrate transporter-like" evidence="8">
    <location>
        <begin position="14"/>
        <end position="428"/>
    </location>
</feature>
<dbReference type="EMBL" id="FMUH01000005">
    <property type="protein sequence ID" value="SCX54611.1"/>
    <property type="molecule type" value="Genomic_DNA"/>
</dbReference>
<evidence type="ECO:0000256" key="5">
    <source>
        <dbReference type="ARBA" id="ARBA00023136"/>
    </source>
</evidence>
<accession>A0A1G4YM98</accession>
<evidence type="ECO:0000313" key="10">
    <source>
        <dbReference type="Proteomes" id="UP000198981"/>
    </source>
</evidence>
<keyword evidence="10" id="KW-1185">Reference proteome</keyword>
<feature type="transmembrane region" description="Helical" evidence="7">
    <location>
        <begin position="459"/>
        <end position="482"/>
    </location>
</feature>
<evidence type="ECO:0000256" key="7">
    <source>
        <dbReference type="SAM" id="Phobius"/>
    </source>
</evidence>
<reference evidence="10" key="1">
    <citation type="submission" date="2016-10" db="EMBL/GenBank/DDBJ databases">
        <authorList>
            <person name="Varghese N."/>
            <person name="Submissions S."/>
        </authorList>
    </citation>
    <scope>NUCLEOTIDE SEQUENCE [LARGE SCALE GENOMIC DNA]</scope>
    <source>
        <strain evidence="10">DSM 45722</strain>
    </source>
</reference>
<proteinExistence type="predicted"/>
<dbReference type="OrthoDB" id="5329450at2"/>
<evidence type="ECO:0000313" key="9">
    <source>
        <dbReference type="EMBL" id="SCX54611.1"/>
    </source>
</evidence>
<name>A0A1G4YM98_9ACTN</name>